<dbReference type="SUPFAM" id="SSF51395">
    <property type="entry name" value="FMN-linked oxidoreductases"/>
    <property type="match status" value="1"/>
</dbReference>
<dbReference type="PANTHER" id="PTHR45846">
    <property type="entry name" value="TRNA-DIHYDROURIDINE(47) SYNTHASE [NAD(P)(+)]-LIKE"/>
    <property type="match status" value="1"/>
</dbReference>
<evidence type="ECO:0000256" key="8">
    <source>
        <dbReference type="ARBA" id="ARBA00022884"/>
    </source>
</evidence>
<comment type="function">
    <text evidence="2 12">Catalyzes the synthesis of 5,6-dihydrouridine (D), a modified base found in the D-loop of most tRNAs, via the reduction of the C5-C6 double bond in target uridines.</text>
</comment>
<evidence type="ECO:0000256" key="4">
    <source>
        <dbReference type="ARBA" id="ARBA00022630"/>
    </source>
</evidence>
<dbReference type="EMBL" id="QPMK01000003">
    <property type="protein sequence ID" value="RDD67312.1"/>
    <property type="molecule type" value="Genomic_DNA"/>
</dbReference>
<evidence type="ECO:0000256" key="5">
    <source>
        <dbReference type="ARBA" id="ARBA00022643"/>
    </source>
</evidence>
<keyword evidence="3" id="KW-0820">tRNA-binding</keyword>
<evidence type="ECO:0000256" key="2">
    <source>
        <dbReference type="ARBA" id="ARBA00002790"/>
    </source>
</evidence>
<feature type="binding site" evidence="14">
    <location>
        <position position="157"/>
    </location>
    <ligand>
        <name>FMN</name>
        <dbReference type="ChEBI" id="CHEBI:58210"/>
    </ligand>
</feature>
<comment type="catalytic activity">
    <reaction evidence="10">
        <text>a 5,6-dihydrouridine in tRNA + NADP(+) = a uridine in tRNA + NADPH + H(+)</text>
        <dbReference type="Rhea" id="RHEA:23624"/>
        <dbReference type="Rhea" id="RHEA-COMP:13339"/>
        <dbReference type="Rhea" id="RHEA-COMP:13887"/>
        <dbReference type="ChEBI" id="CHEBI:15378"/>
        <dbReference type="ChEBI" id="CHEBI:57783"/>
        <dbReference type="ChEBI" id="CHEBI:58349"/>
        <dbReference type="ChEBI" id="CHEBI:65315"/>
        <dbReference type="ChEBI" id="CHEBI:74443"/>
    </reaction>
</comment>
<evidence type="ECO:0000313" key="17">
    <source>
        <dbReference type="Proteomes" id="UP000253977"/>
    </source>
</evidence>
<dbReference type="GO" id="GO:0017150">
    <property type="term" value="F:tRNA dihydrouridine synthase activity"/>
    <property type="evidence" value="ECO:0007669"/>
    <property type="project" value="InterPro"/>
</dbReference>
<organism evidence="16 17">
    <name type="scientific">Thalassococcus profundi</name>
    <dbReference type="NCBI Taxonomy" id="2282382"/>
    <lineage>
        <taxon>Bacteria</taxon>
        <taxon>Pseudomonadati</taxon>
        <taxon>Pseudomonadota</taxon>
        <taxon>Alphaproteobacteria</taxon>
        <taxon>Rhodobacterales</taxon>
        <taxon>Roseobacteraceae</taxon>
        <taxon>Thalassococcus</taxon>
    </lineage>
</organism>
<evidence type="ECO:0000256" key="13">
    <source>
        <dbReference type="PIRSR" id="PIRSR006621-1"/>
    </source>
</evidence>
<feature type="binding site" evidence="14">
    <location>
        <position position="88"/>
    </location>
    <ligand>
        <name>FMN</name>
        <dbReference type="ChEBI" id="CHEBI:58210"/>
    </ligand>
</feature>
<keyword evidence="9 12" id="KW-0560">Oxidoreductase</keyword>
<evidence type="ECO:0000256" key="7">
    <source>
        <dbReference type="ARBA" id="ARBA00022857"/>
    </source>
</evidence>
<keyword evidence="5 12" id="KW-0288">FMN</keyword>
<dbReference type="InterPro" id="IPR001269">
    <property type="entry name" value="DUS_fam"/>
</dbReference>
<feature type="active site" description="Proton donor" evidence="13">
    <location>
        <position position="118"/>
    </location>
</feature>
<dbReference type="Gene3D" id="1.10.1200.80">
    <property type="entry name" value="Putative flavin oxidoreducatase, domain 2"/>
    <property type="match status" value="1"/>
</dbReference>
<comment type="cofactor">
    <cofactor evidence="1 12 14">
        <name>FMN</name>
        <dbReference type="ChEBI" id="CHEBI:58210"/>
    </cofactor>
</comment>
<accession>A0A369TQY7</accession>
<dbReference type="Pfam" id="PF01207">
    <property type="entry name" value="Dus"/>
    <property type="match status" value="1"/>
</dbReference>
<keyword evidence="4 12" id="KW-0285">Flavoprotein</keyword>
<dbReference type="InterPro" id="IPR035587">
    <property type="entry name" value="DUS-like_FMN-bd"/>
</dbReference>
<dbReference type="InterPro" id="IPR013785">
    <property type="entry name" value="Aldolase_TIM"/>
</dbReference>
<evidence type="ECO:0000256" key="12">
    <source>
        <dbReference type="PIRNR" id="PIRNR006621"/>
    </source>
</evidence>
<keyword evidence="17" id="KW-1185">Reference proteome</keyword>
<dbReference type="InterPro" id="IPR018517">
    <property type="entry name" value="tRNA_hU_synthase_CS"/>
</dbReference>
<dbReference type="InterPro" id="IPR024036">
    <property type="entry name" value="tRNA-dHydroUridine_Synthase_C"/>
</dbReference>
<protein>
    <recommendedName>
        <fullName evidence="12">tRNA-dihydrouridine synthase</fullName>
        <ecNumber evidence="12">1.3.1.-</ecNumber>
    </recommendedName>
</protein>
<dbReference type="EC" id="1.3.1.-" evidence="12"/>
<feature type="binding site" evidence="14">
    <location>
        <begin position="242"/>
        <end position="243"/>
    </location>
    <ligand>
        <name>FMN</name>
        <dbReference type="ChEBI" id="CHEBI:58210"/>
    </ligand>
</feature>
<dbReference type="GO" id="GO:0000049">
    <property type="term" value="F:tRNA binding"/>
    <property type="evidence" value="ECO:0007669"/>
    <property type="project" value="UniProtKB-KW"/>
</dbReference>
<dbReference type="Proteomes" id="UP000253977">
    <property type="component" value="Unassembled WGS sequence"/>
</dbReference>
<comment type="caution">
    <text evidence="16">The sequence shown here is derived from an EMBL/GenBank/DDBJ whole genome shotgun (WGS) entry which is preliminary data.</text>
</comment>
<name>A0A369TQY7_9RHOB</name>
<evidence type="ECO:0000256" key="3">
    <source>
        <dbReference type="ARBA" id="ARBA00022555"/>
    </source>
</evidence>
<keyword evidence="6 12" id="KW-0819">tRNA processing</keyword>
<evidence type="ECO:0000256" key="14">
    <source>
        <dbReference type="PIRSR" id="PIRSR006621-2"/>
    </source>
</evidence>
<evidence type="ECO:0000256" key="9">
    <source>
        <dbReference type="ARBA" id="ARBA00023002"/>
    </source>
</evidence>
<dbReference type="InterPro" id="IPR004652">
    <property type="entry name" value="DusB-like"/>
</dbReference>
<sequence length="343" mass="36732">MPGRRLALRRCTRNKRLNLAPADIDFTPPVLLAPLAGITDLPFRTLVSRFGAGRVVSEMVASQEMVQGKTGVREKAELGFGQANTAVQLVGRDPYWLAEAARMVEANGARLIDINMGCPAKKVVGGYSGSALLRDLDHALRLIEAVVGAVDVPVTLKTRLGWDDACLNAPELARRAEAAGIRMIVIHGRTRCQFYKGRADWAAIRAVKDAVTIPVIANGDITDTATARRALAASGADGVMIGRGAQGRPWLLAQVAHALYGAPAPKVPQGRALVDMVAGHYEAMLGFYGTTLGAKVARKHLGWYMDDAGTDAALRRAILTARTPEEVLERLPEALMDSRRAAA</sequence>
<comment type="catalytic activity">
    <reaction evidence="11">
        <text>a 5,6-dihydrouridine in tRNA + NAD(+) = a uridine in tRNA + NADH + H(+)</text>
        <dbReference type="Rhea" id="RHEA:54452"/>
        <dbReference type="Rhea" id="RHEA-COMP:13339"/>
        <dbReference type="Rhea" id="RHEA-COMP:13887"/>
        <dbReference type="ChEBI" id="CHEBI:15378"/>
        <dbReference type="ChEBI" id="CHEBI:57540"/>
        <dbReference type="ChEBI" id="CHEBI:57945"/>
        <dbReference type="ChEBI" id="CHEBI:65315"/>
        <dbReference type="ChEBI" id="CHEBI:74443"/>
    </reaction>
</comment>
<gene>
    <name evidence="16" type="ORF">DU478_06165</name>
</gene>
<evidence type="ECO:0000256" key="1">
    <source>
        <dbReference type="ARBA" id="ARBA00001917"/>
    </source>
</evidence>
<dbReference type="CDD" id="cd02801">
    <property type="entry name" value="DUS_like_FMN"/>
    <property type="match status" value="1"/>
</dbReference>
<evidence type="ECO:0000313" key="16">
    <source>
        <dbReference type="EMBL" id="RDD67312.1"/>
    </source>
</evidence>
<feature type="binding site" evidence="14">
    <location>
        <position position="187"/>
    </location>
    <ligand>
        <name>FMN</name>
        <dbReference type="ChEBI" id="CHEBI:58210"/>
    </ligand>
</feature>
<dbReference type="GO" id="GO:0050660">
    <property type="term" value="F:flavin adenine dinucleotide binding"/>
    <property type="evidence" value="ECO:0007669"/>
    <property type="project" value="InterPro"/>
</dbReference>
<dbReference type="NCBIfam" id="TIGR00737">
    <property type="entry name" value="nifR3_yhdG"/>
    <property type="match status" value="1"/>
</dbReference>
<evidence type="ECO:0000256" key="11">
    <source>
        <dbReference type="ARBA" id="ARBA00048802"/>
    </source>
</evidence>
<dbReference type="AlphaFoldDB" id="A0A369TQY7"/>
<reference evidence="16 17" key="1">
    <citation type="submission" date="2018-07" db="EMBL/GenBank/DDBJ databases">
        <title>Thalassococcus profundi sp. nov., a marine bacterium isolated from deep seawater of Okinawa Trough.</title>
        <authorList>
            <person name="Yu M."/>
        </authorList>
    </citation>
    <scope>NUCLEOTIDE SEQUENCE [LARGE SCALE GENOMIC DNA]</scope>
    <source>
        <strain evidence="16 17">WRAS1</strain>
    </source>
</reference>
<dbReference type="PROSITE" id="PS01136">
    <property type="entry name" value="UPF0034"/>
    <property type="match status" value="1"/>
</dbReference>
<evidence type="ECO:0000256" key="6">
    <source>
        <dbReference type="ARBA" id="ARBA00022694"/>
    </source>
</evidence>
<dbReference type="Gene3D" id="3.20.20.70">
    <property type="entry name" value="Aldolase class I"/>
    <property type="match status" value="1"/>
</dbReference>
<proteinExistence type="inferred from homology"/>
<evidence type="ECO:0000256" key="10">
    <source>
        <dbReference type="ARBA" id="ARBA00048205"/>
    </source>
</evidence>
<keyword evidence="8" id="KW-0694">RNA-binding</keyword>
<comment type="similarity">
    <text evidence="12">Belongs to the dus family.</text>
</comment>
<keyword evidence="14" id="KW-0547">Nucleotide-binding</keyword>
<keyword evidence="7" id="KW-0521">NADP</keyword>
<dbReference type="PANTHER" id="PTHR45846:SF1">
    <property type="entry name" value="TRNA-DIHYDROURIDINE(47) SYNTHASE [NAD(P)(+)]-LIKE"/>
    <property type="match status" value="1"/>
</dbReference>
<dbReference type="PIRSF" id="PIRSF006621">
    <property type="entry name" value="Dus"/>
    <property type="match status" value="1"/>
</dbReference>
<evidence type="ECO:0000259" key="15">
    <source>
        <dbReference type="Pfam" id="PF01207"/>
    </source>
</evidence>
<feature type="domain" description="DUS-like FMN-binding" evidence="15">
    <location>
        <begin position="31"/>
        <end position="337"/>
    </location>
</feature>
<dbReference type="OrthoDB" id="9764501at2"/>